<dbReference type="InterPro" id="IPR047216">
    <property type="entry name" value="Endonuclease_DUF559_bact"/>
</dbReference>
<dbReference type="Gene3D" id="3.40.960.10">
    <property type="entry name" value="VSR Endonuclease"/>
    <property type="match status" value="1"/>
</dbReference>
<keyword evidence="2" id="KW-0540">Nuclease</keyword>
<sequence length="133" mass="15558">MFAGADKLLFQQAAELRNQATHAEDVLWGYLRTKPYGFKFRRQHPYVNYILDFYCHALELVIEVDGSIHQKEEAKMNDAQRQQHLESDGLHLIRFTNDDVEHRLDSVINTIENHLQLNTMPDAKRLQTPKSPL</sequence>
<dbReference type="GO" id="GO:0004519">
    <property type="term" value="F:endonuclease activity"/>
    <property type="evidence" value="ECO:0007669"/>
    <property type="project" value="UniProtKB-KW"/>
</dbReference>
<dbReference type="PANTHER" id="PTHR38590:SF1">
    <property type="entry name" value="BLL0828 PROTEIN"/>
    <property type="match status" value="1"/>
</dbReference>
<keyword evidence="2" id="KW-0378">Hydrolase</keyword>
<dbReference type="CDD" id="cd01038">
    <property type="entry name" value="Endonuclease_DUF559"/>
    <property type="match status" value="1"/>
</dbReference>
<name>A0A5B8UPX4_9BACT</name>
<dbReference type="InterPro" id="IPR007569">
    <property type="entry name" value="DUF559"/>
</dbReference>
<evidence type="ECO:0000313" key="2">
    <source>
        <dbReference type="EMBL" id="QEC58486.1"/>
    </source>
</evidence>
<keyword evidence="3" id="KW-1185">Reference proteome</keyword>
<proteinExistence type="predicted"/>
<dbReference type="EMBL" id="CP042433">
    <property type="protein sequence ID" value="QEC58486.1"/>
    <property type="molecule type" value="Genomic_DNA"/>
</dbReference>
<dbReference type="OrthoDB" id="9798754at2"/>
<dbReference type="InterPro" id="IPR011335">
    <property type="entry name" value="Restrct_endonuc-II-like"/>
</dbReference>
<organism evidence="2 3">
    <name type="scientific">Flavisolibacter ginsenosidimutans</name>
    <dbReference type="NCBI Taxonomy" id="661481"/>
    <lineage>
        <taxon>Bacteria</taxon>
        <taxon>Pseudomonadati</taxon>
        <taxon>Bacteroidota</taxon>
        <taxon>Chitinophagia</taxon>
        <taxon>Chitinophagales</taxon>
        <taxon>Chitinophagaceae</taxon>
        <taxon>Flavisolibacter</taxon>
    </lineage>
</organism>
<gene>
    <name evidence="2" type="ORF">FSB75_08755</name>
</gene>
<dbReference type="Pfam" id="PF04480">
    <property type="entry name" value="DUF559"/>
    <property type="match status" value="1"/>
</dbReference>
<accession>A0A5B8UPX4</accession>
<keyword evidence="2" id="KW-0255">Endonuclease</keyword>
<reference evidence="2 3" key="1">
    <citation type="journal article" date="2015" name="Int. J. Syst. Evol. Microbiol.">
        <title>Flavisolibacter ginsenosidimutans sp. nov., with ginsenoside-converting activity isolated from soil used for cultivating ginseng.</title>
        <authorList>
            <person name="Zhao Y."/>
            <person name="Liu Q."/>
            <person name="Kang M.S."/>
            <person name="Jin F."/>
            <person name="Yu H."/>
            <person name="Im W.T."/>
        </authorList>
    </citation>
    <scope>NUCLEOTIDE SEQUENCE [LARGE SCALE GENOMIC DNA]</scope>
    <source>
        <strain evidence="2 3">Gsoil 636</strain>
    </source>
</reference>
<dbReference type="AlphaFoldDB" id="A0A5B8UPX4"/>
<evidence type="ECO:0000313" key="3">
    <source>
        <dbReference type="Proteomes" id="UP000321204"/>
    </source>
</evidence>
<protein>
    <submittedName>
        <fullName evidence="2">Endonuclease domain-containing protein</fullName>
    </submittedName>
</protein>
<dbReference type="Proteomes" id="UP000321204">
    <property type="component" value="Chromosome"/>
</dbReference>
<feature type="domain" description="DUF559" evidence="1">
    <location>
        <begin position="11"/>
        <end position="115"/>
    </location>
</feature>
<dbReference type="SUPFAM" id="SSF52980">
    <property type="entry name" value="Restriction endonuclease-like"/>
    <property type="match status" value="1"/>
</dbReference>
<dbReference type="KEGG" id="fgg:FSB75_08755"/>
<dbReference type="PANTHER" id="PTHR38590">
    <property type="entry name" value="BLL0828 PROTEIN"/>
    <property type="match status" value="1"/>
</dbReference>
<evidence type="ECO:0000259" key="1">
    <source>
        <dbReference type="Pfam" id="PF04480"/>
    </source>
</evidence>